<evidence type="ECO:0000256" key="1">
    <source>
        <dbReference type="SAM" id="MobiDB-lite"/>
    </source>
</evidence>
<accession>A0A8J2MAP0</accession>
<sequence>MISENIKSKVEEEEEEEEEEEDDSVIDIHHRKFVYKVRSIPSSNHPATSFHMTLQNTSSPSTNSSYVMKTDETSTIQTIDSNKFSNDESLLPKNSEPQALSVTNDTQQNLVPTIIFNEAEQFPSFETQPDMLNYGNEHDQEQMINSNKPFQQLNTSSYGEQFLNDTSFSDIGYNFNDEFDASFTIPKDFEPNETDVLHYDEVISDILQQNNNSISHIQHAPLFGCAAENLFNFPTSDYDLFGTNNNADNINLSVTDNDCSGQRVIMGLTNDGYVIVDGLSMPNNKKVNNIDQQNASTIPFCSMDNNERTVSLSMSQIPENLNEKHRGVENANSNEVVTGLTEHGDFIIANTTDSCCSPLTTHLVSVIMGLTSSDQIICGGYVSNTIPGSVQTKCEKTIEPNENQNHATTLNIIGNLTTKNEKIIIGLTDSNFTNVYDGSFFRRDSF</sequence>
<comment type="caution">
    <text evidence="2">The sequence shown here is derived from an EMBL/GenBank/DDBJ whole genome shotgun (WGS) entry which is preliminary data.</text>
</comment>
<dbReference type="EMBL" id="CAKAEH010001727">
    <property type="protein sequence ID" value="CAG9538953.1"/>
    <property type="molecule type" value="Genomic_DNA"/>
</dbReference>
<protein>
    <submittedName>
        <fullName evidence="2">Uncharacterized protein</fullName>
    </submittedName>
</protein>
<gene>
    <name evidence="2" type="ORF">CJOHNSTONI_LOCUS8606</name>
</gene>
<organism evidence="2 3">
    <name type="scientific">Cercopithifilaria johnstoni</name>
    <dbReference type="NCBI Taxonomy" id="2874296"/>
    <lineage>
        <taxon>Eukaryota</taxon>
        <taxon>Metazoa</taxon>
        <taxon>Ecdysozoa</taxon>
        <taxon>Nematoda</taxon>
        <taxon>Chromadorea</taxon>
        <taxon>Rhabditida</taxon>
        <taxon>Spirurina</taxon>
        <taxon>Spiruromorpha</taxon>
        <taxon>Filarioidea</taxon>
        <taxon>Onchocercidae</taxon>
        <taxon>Cercopithifilaria</taxon>
    </lineage>
</organism>
<evidence type="ECO:0000313" key="3">
    <source>
        <dbReference type="Proteomes" id="UP000746747"/>
    </source>
</evidence>
<proteinExistence type="predicted"/>
<keyword evidence="3" id="KW-1185">Reference proteome</keyword>
<reference evidence="2" key="1">
    <citation type="submission" date="2021-09" db="EMBL/GenBank/DDBJ databases">
        <authorList>
            <consortium name="Pathogen Informatics"/>
        </authorList>
    </citation>
    <scope>NUCLEOTIDE SEQUENCE</scope>
</reference>
<feature type="region of interest" description="Disordered" evidence="1">
    <location>
        <begin position="1"/>
        <end position="25"/>
    </location>
</feature>
<feature type="compositionally biased region" description="Basic and acidic residues" evidence="1">
    <location>
        <begin position="1"/>
        <end position="10"/>
    </location>
</feature>
<name>A0A8J2MAP0_9BILA</name>
<dbReference type="Proteomes" id="UP000746747">
    <property type="component" value="Unassembled WGS sequence"/>
</dbReference>
<dbReference type="OrthoDB" id="5812302at2759"/>
<feature type="compositionally biased region" description="Acidic residues" evidence="1">
    <location>
        <begin position="11"/>
        <end position="25"/>
    </location>
</feature>
<evidence type="ECO:0000313" key="2">
    <source>
        <dbReference type="EMBL" id="CAG9538953.1"/>
    </source>
</evidence>
<dbReference type="AlphaFoldDB" id="A0A8J2MAP0"/>